<accession>A0AAV7KFI2</accession>
<dbReference type="EMBL" id="JAKMXF010000055">
    <property type="protein sequence ID" value="KAI6659670.1"/>
    <property type="molecule type" value="Genomic_DNA"/>
</dbReference>
<feature type="transmembrane region" description="Helical" evidence="1">
    <location>
        <begin position="43"/>
        <end position="62"/>
    </location>
</feature>
<keyword evidence="1" id="KW-1133">Transmembrane helix</keyword>
<comment type="caution">
    <text evidence="2">The sequence shown here is derived from an EMBL/GenBank/DDBJ whole genome shotgun (WGS) entry which is preliminary data.</text>
</comment>
<gene>
    <name evidence="2" type="ORF">LOD99_14593</name>
</gene>
<keyword evidence="3" id="KW-1185">Reference proteome</keyword>
<evidence type="ECO:0000256" key="1">
    <source>
        <dbReference type="SAM" id="Phobius"/>
    </source>
</evidence>
<name>A0AAV7KFI2_9METZ</name>
<organism evidence="2 3">
    <name type="scientific">Oopsacas minuta</name>
    <dbReference type="NCBI Taxonomy" id="111878"/>
    <lineage>
        <taxon>Eukaryota</taxon>
        <taxon>Metazoa</taxon>
        <taxon>Porifera</taxon>
        <taxon>Hexactinellida</taxon>
        <taxon>Hexasterophora</taxon>
        <taxon>Lyssacinosida</taxon>
        <taxon>Leucopsacidae</taxon>
        <taxon>Oopsacas</taxon>
    </lineage>
</organism>
<keyword evidence="1" id="KW-0812">Transmembrane</keyword>
<evidence type="ECO:0000313" key="3">
    <source>
        <dbReference type="Proteomes" id="UP001165289"/>
    </source>
</evidence>
<proteinExistence type="predicted"/>
<dbReference type="AlphaFoldDB" id="A0AAV7KFI2"/>
<reference evidence="2 3" key="1">
    <citation type="journal article" date="2023" name="BMC Biol.">
        <title>The compact genome of the sponge Oopsacas minuta (Hexactinellida) is lacking key metazoan core genes.</title>
        <authorList>
            <person name="Santini S."/>
            <person name="Schenkelaars Q."/>
            <person name="Jourda C."/>
            <person name="Duchesne M."/>
            <person name="Belahbib H."/>
            <person name="Rocher C."/>
            <person name="Selva M."/>
            <person name="Riesgo A."/>
            <person name="Vervoort M."/>
            <person name="Leys S.P."/>
            <person name="Kodjabachian L."/>
            <person name="Le Bivic A."/>
            <person name="Borchiellini C."/>
            <person name="Claverie J.M."/>
            <person name="Renard E."/>
        </authorList>
    </citation>
    <scope>NUCLEOTIDE SEQUENCE [LARGE SCALE GENOMIC DNA]</scope>
    <source>
        <strain evidence="2">SPO-2</strain>
    </source>
</reference>
<dbReference type="Proteomes" id="UP001165289">
    <property type="component" value="Unassembled WGS sequence"/>
</dbReference>
<protein>
    <submittedName>
        <fullName evidence="2">Uncharacterized protein</fullName>
    </submittedName>
</protein>
<sequence>MAYALDLLADGNLTGEKMSKAIDIKQAILWIALAWRHMKSQTVVNCFSMLFGTLSLVALKSIPILNIVSFRCLQKYLVMIFLTMSMLIQIDLEMIGSDTEDVSAIPVPSTSEVIK</sequence>
<keyword evidence="1" id="KW-0472">Membrane</keyword>
<evidence type="ECO:0000313" key="2">
    <source>
        <dbReference type="EMBL" id="KAI6659670.1"/>
    </source>
</evidence>